<evidence type="ECO:0000313" key="1">
    <source>
        <dbReference type="EMBL" id="KAI4305124.1"/>
    </source>
</evidence>
<reference evidence="1 2" key="1">
    <citation type="journal article" date="2022" name="DNA Res.">
        <title>Chromosomal-level genome assembly of the orchid tree Bauhinia variegata (Leguminosae; Cercidoideae) supports the allotetraploid origin hypothesis of Bauhinia.</title>
        <authorList>
            <person name="Zhong Y."/>
            <person name="Chen Y."/>
            <person name="Zheng D."/>
            <person name="Pang J."/>
            <person name="Liu Y."/>
            <person name="Luo S."/>
            <person name="Meng S."/>
            <person name="Qian L."/>
            <person name="Wei D."/>
            <person name="Dai S."/>
            <person name="Zhou R."/>
        </authorList>
    </citation>
    <scope>NUCLEOTIDE SEQUENCE [LARGE SCALE GENOMIC DNA]</scope>
    <source>
        <strain evidence="1">BV-YZ2020</strain>
    </source>
</reference>
<comment type="caution">
    <text evidence="1">The sequence shown here is derived from an EMBL/GenBank/DDBJ whole genome shotgun (WGS) entry which is preliminary data.</text>
</comment>
<dbReference type="Proteomes" id="UP000828941">
    <property type="component" value="Chromosome 12"/>
</dbReference>
<dbReference type="EMBL" id="CM039437">
    <property type="protein sequence ID" value="KAI4305124.1"/>
    <property type="molecule type" value="Genomic_DNA"/>
</dbReference>
<proteinExistence type="predicted"/>
<sequence length="698" mass="80220">MSHLFLFILILLCLFIVFSSASNEEQEELLSQTRRVIDVKGGPDSVVWIVQLSDLHFSVHHPERAQDFKKIVGPVLSMINPSLVLITGDLTDGKSKDLLTMKQNEDEWVEYKNIMEDVIKRSGLDKNLFFDLRGNHDNFGIPVVGGSFDFFSKYSISGQLGRNRSVNSVIIETQERKHLFVGFDSTMSIGLRGPTNLFGHPTDQLLKDLDLELSSWNSLSEKPVTKISFGHFPLSFSAPSDSGKSLTDVFLKHSISAYLCGHLHTRFGLPIEEFWEWEMGDWRNSRVMRILAIDRGHVSHIDVDFKSGTRETIILPTFPLDSRFMLTFSSRRNYECQSLVASSYETIRVLVFSMSPVVSVVARVYDSKHGSHDLVLEEHMIRHANRTSRGDLYVVPWNYKAFEDSSPNRFWLQIEATDIRGRSTLTELRPFSINGHSARLSWSWKEFLVMGCQWAALYYPIFWSSVYTLLFFLLLPKALLIFSRKQYTYKNFITNKSFPNCALWVLQELCKVHILWYGFIGYFFYLILFPWFIANVITEGNNRGYMTYMGWAVKTSSGKGKHEYLGSPDVMVVVIPHLVFVVLPAVLVAGALTAERAIYQEHMFPLSGKKKDDYDLKLKGKRSLSNSKQSGKLLSFLSMERRIRKVLCVICLVICWKHFMNCRTLMKAYEMNPFIHFLGYGLSIPYLLAYAVYGTRSR</sequence>
<organism evidence="1 2">
    <name type="scientific">Bauhinia variegata</name>
    <name type="common">Purple orchid tree</name>
    <name type="synonym">Phanera variegata</name>
    <dbReference type="NCBI Taxonomy" id="167791"/>
    <lineage>
        <taxon>Eukaryota</taxon>
        <taxon>Viridiplantae</taxon>
        <taxon>Streptophyta</taxon>
        <taxon>Embryophyta</taxon>
        <taxon>Tracheophyta</taxon>
        <taxon>Spermatophyta</taxon>
        <taxon>Magnoliopsida</taxon>
        <taxon>eudicotyledons</taxon>
        <taxon>Gunneridae</taxon>
        <taxon>Pentapetalae</taxon>
        <taxon>rosids</taxon>
        <taxon>fabids</taxon>
        <taxon>Fabales</taxon>
        <taxon>Fabaceae</taxon>
        <taxon>Cercidoideae</taxon>
        <taxon>Cercideae</taxon>
        <taxon>Bauhiniinae</taxon>
        <taxon>Bauhinia</taxon>
    </lineage>
</organism>
<accession>A0ACB9L6F3</accession>
<name>A0ACB9L6F3_BAUVA</name>
<gene>
    <name evidence="1" type="ORF">L6164_028510</name>
</gene>
<evidence type="ECO:0000313" key="2">
    <source>
        <dbReference type="Proteomes" id="UP000828941"/>
    </source>
</evidence>
<keyword evidence="2" id="KW-1185">Reference proteome</keyword>
<protein>
    <submittedName>
        <fullName evidence="1">Uncharacterized protein</fullName>
    </submittedName>
</protein>